<gene>
    <name evidence="2" type="ORF">SOCEGT47_046590</name>
</gene>
<protein>
    <submittedName>
        <fullName evidence="2">Uncharacterized protein</fullName>
    </submittedName>
</protein>
<feature type="region of interest" description="Disordered" evidence="1">
    <location>
        <begin position="282"/>
        <end position="301"/>
    </location>
</feature>
<dbReference type="EMBL" id="CP012670">
    <property type="protein sequence ID" value="AUX24123.1"/>
    <property type="molecule type" value="Genomic_DNA"/>
</dbReference>
<organism evidence="2 3">
    <name type="scientific">Sorangium cellulosum</name>
    <name type="common">Polyangium cellulosum</name>
    <dbReference type="NCBI Taxonomy" id="56"/>
    <lineage>
        <taxon>Bacteria</taxon>
        <taxon>Pseudomonadati</taxon>
        <taxon>Myxococcota</taxon>
        <taxon>Polyangia</taxon>
        <taxon>Polyangiales</taxon>
        <taxon>Polyangiaceae</taxon>
        <taxon>Sorangium</taxon>
    </lineage>
</organism>
<reference evidence="2 3" key="1">
    <citation type="submission" date="2015-09" db="EMBL/GenBank/DDBJ databases">
        <title>Sorangium comparison.</title>
        <authorList>
            <person name="Zaburannyi N."/>
            <person name="Bunk B."/>
            <person name="Overmann J."/>
            <person name="Mueller R."/>
        </authorList>
    </citation>
    <scope>NUCLEOTIDE SEQUENCE [LARGE SCALE GENOMIC DNA]</scope>
    <source>
        <strain evidence="2 3">So ceGT47</strain>
    </source>
</reference>
<proteinExistence type="predicted"/>
<evidence type="ECO:0000313" key="3">
    <source>
        <dbReference type="Proteomes" id="UP000295781"/>
    </source>
</evidence>
<dbReference type="AlphaFoldDB" id="A0A4P2Q590"/>
<sequence length="301" mass="29377">MGTVAVGAGSDDAEGRGVGVRSALGLAPSAPARVAGAGVLGAAGADAGVLGVAVACADAPGAAVAWTDVPGAAVAWADAPGAAVAWTDALGAAVAWTDAPGAAVAWADALGAAVAWADALGAAVAWADALGPAWSTALAAPVGAPGAVETTDRTPSSWALRLPSTKPSTVGTRTQSVAITAYLIILPAGHRTAGAPPPVPIAAPCGSAADPAAGAAPADGRASLDGSRCASASRRRGFWSARRMFSSEAPWSATRRNVSSFGRYFLTSWLMRGDLDQNGREGALRAGRAGAARRRSGAGIP</sequence>
<accession>A0A4P2Q590</accession>
<dbReference type="Proteomes" id="UP000295781">
    <property type="component" value="Chromosome"/>
</dbReference>
<name>A0A4P2Q590_SORCE</name>
<evidence type="ECO:0000313" key="2">
    <source>
        <dbReference type="EMBL" id="AUX24123.1"/>
    </source>
</evidence>
<feature type="compositionally biased region" description="Basic residues" evidence="1">
    <location>
        <begin position="291"/>
        <end position="301"/>
    </location>
</feature>
<evidence type="ECO:0000256" key="1">
    <source>
        <dbReference type="SAM" id="MobiDB-lite"/>
    </source>
</evidence>